<sequence>MNILYFFLTIVSLYFVITAIVHSRYTNLVADKMEKQFEHYFNEDAHQNDQHIVSN</sequence>
<protein>
    <submittedName>
        <fullName evidence="2">Uncharacterized protein</fullName>
    </submittedName>
</protein>
<proteinExistence type="predicted"/>
<evidence type="ECO:0000256" key="1">
    <source>
        <dbReference type="SAM" id="Phobius"/>
    </source>
</evidence>
<evidence type="ECO:0000313" key="3">
    <source>
        <dbReference type="Proteomes" id="UP000254400"/>
    </source>
</evidence>
<gene>
    <name evidence="2" type="ORF">NCTC10343_02314</name>
</gene>
<dbReference type="EMBL" id="UGSC01000001">
    <property type="protein sequence ID" value="SUA69456.1"/>
    <property type="molecule type" value="Genomic_DNA"/>
</dbReference>
<reference evidence="2 3" key="1">
    <citation type="submission" date="2018-06" db="EMBL/GenBank/DDBJ databases">
        <authorList>
            <consortium name="Pathogen Informatics"/>
            <person name="Doyle S."/>
        </authorList>
    </citation>
    <scope>NUCLEOTIDE SEQUENCE [LARGE SCALE GENOMIC DNA]</scope>
    <source>
        <strain evidence="2 3">NCTC10343</strain>
    </source>
</reference>
<name>A0A378XWP4_PAEPO</name>
<evidence type="ECO:0000313" key="2">
    <source>
        <dbReference type="EMBL" id="SUA69456.1"/>
    </source>
</evidence>
<accession>A0A378XWP4</accession>
<feature type="transmembrane region" description="Helical" evidence="1">
    <location>
        <begin position="6"/>
        <end position="25"/>
    </location>
</feature>
<dbReference type="AlphaFoldDB" id="A0A378XWP4"/>
<organism evidence="2 3">
    <name type="scientific">Paenibacillus polymyxa</name>
    <name type="common">Bacillus polymyxa</name>
    <dbReference type="NCBI Taxonomy" id="1406"/>
    <lineage>
        <taxon>Bacteria</taxon>
        <taxon>Bacillati</taxon>
        <taxon>Bacillota</taxon>
        <taxon>Bacilli</taxon>
        <taxon>Bacillales</taxon>
        <taxon>Paenibacillaceae</taxon>
        <taxon>Paenibacillus</taxon>
    </lineage>
</organism>
<keyword evidence="1" id="KW-0812">Transmembrane</keyword>
<dbReference type="Proteomes" id="UP000254400">
    <property type="component" value="Unassembled WGS sequence"/>
</dbReference>
<keyword evidence="1" id="KW-0472">Membrane</keyword>
<keyword evidence="1" id="KW-1133">Transmembrane helix</keyword>